<organism evidence="1 2">
    <name type="scientific">Rubroshorea leprosula</name>
    <dbReference type="NCBI Taxonomy" id="152421"/>
    <lineage>
        <taxon>Eukaryota</taxon>
        <taxon>Viridiplantae</taxon>
        <taxon>Streptophyta</taxon>
        <taxon>Embryophyta</taxon>
        <taxon>Tracheophyta</taxon>
        <taxon>Spermatophyta</taxon>
        <taxon>Magnoliopsida</taxon>
        <taxon>eudicotyledons</taxon>
        <taxon>Gunneridae</taxon>
        <taxon>Pentapetalae</taxon>
        <taxon>rosids</taxon>
        <taxon>malvids</taxon>
        <taxon>Malvales</taxon>
        <taxon>Dipterocarpaceae</taxon>
        <taxon>Rubroshorea</taxon>
    </lineage>
</organism>
<dbReference type="Proteomes" id="UP001054252">
    <property type="component" value="Unassembled WGS sequence"/>
</dbReference>
<comment type="caution">
    <text evidence="1">The sequence shown here is derived from an EMBL/GenBank/DDBJ whole genome shotgun (WGS) entry which is preliminary data.</text>
</comment>
<name>A0AAV5JBG5_9ROSI</name>
<evidence type="ECO:0000313" key="1">
    <source>
        <dbReference type="EMBL" id="GKV09838.1"/>
    </source>
</evidence>
<reference evidence="1 2" key="1">
    <citation type="journal article" date="2021" name="Commun. Biol.">
        <title>The genome of Shorea leprosula (Dipterocarpaceae) highlights the ecological relevance of drought in aseasonal tropical rainforests.</title>
        <authorList>
            <person name="Ng K.K.S."/>
            <person name="Kobayashi M.J."/>
            <person name="Fawcett J.A."/>
            <person name="Hatakeyama M."/>
            <person name="Paape T."/>
            <person name="Ng C.H."/>
            <person name="Ang C.C."/>
            <person name="Tnah L.H."/>
            <person name="Lee C.T."/>
            <person name="Nishiyama T."/>
            <person name="Sese J."/>
            <person name="O'Brien M.J."/>
            <person name="Copetti D."/>
            <person name="Mohd Noor M.I."/>
            <person name="Ong R.C."/>
            <person name="Putra M."/>
            <person name="Sireger I.Z."/>
            <person name="Indrioko S."/>
            <person name="Kosugi Y."/>
            <person name="Izuno A."/>
            <person name="Isagi Y."/>
            <person name="Lee S.L."/>
            <person name="Shimizu K.K."/>
        </authorList>
    </citation>
    <scope>NUCLEOTIDE SEQUENCE [LARGE SCALE GENOMIC DNA]</scope>
    <source>
        <strain evidence="1">214</strain>
    </source>
</reference>
<proteinExistence type="predicted"/>
<accession>A0AAV5JBG5</accession>
<dbReference type="EMBL" id="BPVZ01000031">
    <property type="protein sequence ID" value="GKV09838.1"/>
    <property type="molecule type" value="Genomic_DNA"/>
</dbReference>
<sequence>MILCQAIRHMSKLFPVPLQRLPLSWLFHNLDVFRQPKMCYKKRYVCKQLPTIPKLRCIMFLSAFAFSICQHFHPYYCNYLPFFFKIPQRYLHQCLQHRCQPTTIPQN</sequence>
<evidence type="ECO:0000313" key="2">
    <source>
        <dbReference type="Proteomes" id="UP001054252"/>
    </source>
</evidence>
<keyword evidence="2" id="KW-1185">Reference proteome</keyword>
<gene>
    <name evidence="1" type="ORF">SLEP1_g21278</name>
</gene>
<dbReference type="AlphaFoldDB" id="A0AAV5JBG5"/>
<protein>
    <submittedName>
        <fullName evidence="1">Uncharacterized protein</fullName>
    </submittedName>
</protein>